<evidence type="ECO:0000313" key="7">
    <source>
        <dbReference type="EMBL" id="CBF84434.1"/>
    </source>
</evidence>
<sequence length="279" mass="30966">MSSVNIDQAPQGTKLWLLHLGYVEADEGFFLAGAGTSTMTNPNCKNPRRKLVLTSALIDHPIEGLILFETGPGEAYPEVWGPPVNDIFGRVDYSPEHELEAALAKSGHSIKDIKAVIMGHLHIDHAGGLEKFSGTDIPIYVHEEELKHAFYSVATKSDAGVYHGKDLDAKLNWTAIHGETFELAQGITLRHAPGHTPGLVLMQVNLPDSGTWLFTTDQYHVSENYEQSIPHGWLARDYHAWVKTHQMVKTIAKRTNANLVFGHDLGVFFQYEHAPHAYT</sequence>
<dbReference type="SUPFAM" id="SSF56281">
    <property type="entry name" value="Metallo-hydrolase/oxidoreductase"/>
    <property type="match status" value="1"/>
</dbReference>
<dbReference type="AlphaFoldDB" id="Q5ARQ3"/>
<protein>
    <recommendedName>
        <fullName evidence="6">Metallo-beta-lactamase domain-containing protein</fullName>
    </recommendedName>
</protein>
<dbReference type="OrthoDB" id="10250730at2759"/>
<dbReference type="CDD" id="cd07729">
    <property type="entry name" value="AHL_lactonase_MBL-fold"/>
    <property type="match status" value="1"/>
</dbReference>
<reference evidence="8" key="2">
    <citation type="journal article" date="2009" name="Fungal Genet. Biol.">
        <title>The 2008 update of the Aspergillus nidulans genome annotation: a community effort.</title>
        <authorList>
            <person name="Wortman J.R."/>
            <person name="Gilsenan J.M."/>
            <person name="Joardar V."/>
            <person name="Deegan J."/>
            <person name="Clutterbuck J."/>
            <person name="Andersen M.R."/>
            <person name="Archer D."/>
            <person name="Bencina M."/>
            <person name="Braus G."/>
            <person name="Coutinho P."/>
            <person name="von Dohren H."/>
            <person name="Doonan J."/>
            <person name="Driessen A.J."/>
            <person name="Durek P."/>
            <person name="Espeso E."/>
            <person name="Fekete E."/>
            <person name="Flipphi M."/>
            <person name="Estrada C.G."/>
            <person name="Geysens S."/>
            <person name="Goldman G."/>
            <person name="de Groot P.W."/>
            <person name="Hansen K."/>
            <person name="Harris S.D."/>
            <person name="Heinekamp T."/>
            <person name="Helmstaedt K."/>
            <person name="Henrissat B."/>
            <person name="Hofmann G."/>
            <person name="Homan T."/>
            <person name="Horio T."/>
            <person name="Horiuchi H."/>
            <person name="James S."/>
            <person name="Jones M."/>
            <person name="Karaffa L."/>
            <person name="Karanyi Z."/>
            <person name="Kato M."/>
            <person name="Keller N."/>
            <person name="Kelly D.E."/>
            <person name="Kiel J.A."/>
            <person name="Kim J.M."/>
            <person name="van der Klei I.J."/>
            <person name="Klis F.M."/>
            <person name="Kovalchuk A."/>
            <person name="Krasevec N."/>
            <person name="Kubicek C.P."/>
            <person name="Liu B."/>
            <person name="Maccabe A."/>
            <person name="Meyer V."/>
            <person name="Mirabito P."/>
            <person name="Miskei M."/>
            <person name="Mos M."/>
            <person name="Mullins J."/>
            <person name="Nelson D.R."/>
            <person name="Nielsen J."/>
            <person name="Oakley B.R."/>
            <person name="Osmani S.A."/>
            <person name="Pakula T."/>
            <person name="Paszewski A."/>
            <person name="Paulsen I."/>
            <person name="Pilsyk S."/>
            <person name="Pocsi I."/>
            <person name="Punt P.J."/>
            <person name="Ram A.F."/>
            <person name="Ren Q."/>
            <person name="Robellet X."/>
            <person name="Robson G."/>
            <person name="Seiboth B."/>
            <person name="van Solingen P."/>
            <person name="Specht T."/>
            <person name="Sun J."/>
            <person name="Taheri-Talesh N."/>
            <person name="Takeshita N."/>
            <person name="Ussery D."/>
            <person name="vanKuyk P.A."/>
            <person name="Visser H."/>
            <person name="van de Vondervoort P.J."/>
            <person name="de Vries R.P."/>
            <person name="Walton J."/>
            <person name="Xiang X."/>
            <person name="Xiong Y."/>
            <person name="Zeng A.P."/>
            <person name="Brandt B.W."/>
            <person name="Cornell M.J."/>
            <person name="van den Hondel C.A."/>
            <person name="Visser J."/>
            <person name="Oliver S.G."/>
            <person name="Turner G."/>
        </authorList>
    </citation>
    <scope>GENOME REANNOTATION</scope>
    <source>
        <strain evidence="8">FGSC A4 / ATCC 38163 / CBS 112.46 / NRRL 194 / M139</strain>
    </source>
</reference>
<accession>Q5ARQ3</accession>
<accession>C8VKX3</accession>
<dbReference type="SMART" id="SM00849">
    <property type="entry name" value="Lactamase_B"/>
    <property type="match status" value="1"/>
</dbReference>
<keyword evidence="5" id="KW-0862">Zinc</keyword>
<reference evidence="8" key="1">
    <citation type="journal article" date="2005" name="Nature">
        <title>Sequencing of Aspergillus nidulans and comparative analysis with A. fumigatus and A. oryzae.</title>
        <authorList>
            <person name="Galagan J.E."/>
            <person name="Calvo S.E."/>
            <person name="Cuomo C."/>
            <person name="Ma L.J."/>
            <person name="Wortman J.R."/>
            <person name="Batzoglou S."/>
            <person name="Lee S.I."/>
            <person name="Basturkmen M."/>
            <person name="Spevak C.C."/>
            <person name="Clutterbuck J."/>
            <person name="Kapitonov V."/>
            <person name="Jurka J."/>
            <person name="Scazzocchio C."/>
            <person name="Farman M."/>
            <person name="Butler J."/>
            <person name="Purcell S."/>
            <person name="Harris S."/>
            <person name="Braus G.H."/>
            <person name="Draht O."/>
            <person name="Busch S."/>
            <person name="D'Enfert C."/>
            <person name="Bouchier C."/>
            <person name="Goldman G.H."/>
            <person name="Bell-Pedersen D."/>
            <person name="Griffiths-Jones S."/>
            <person name="Doonan J.H."/>
            <person name="Yu J."/>
            <person name="Vienken K."/>
            <person name="Pain A."/>
            <person name="Freitag M."/>
            <person name="Selker E.U."/>
            <person name="Archer D.B."/>
            <person name="Penalva M.A."/>
            <person name="Oakley B.R."/>
            <person name="Momany M."/>
            <person name="Tanaka T."/>
            <person name="Kumagai T."/>
            <person name="Asai K."/>
            <person name="Machida M."/>
            <person name="Nierman W.C."/>
            <person name="Denning D.W."/>
            <person name="Caddick M."/>
            <person name="Hynes M."/>
            <person name="Paoletti M."/>
            <person name="Fischer R."/>
            <person name="Miller B."/>
            <person name="Dyer P."/>
            <person name="Sachs M.S."/>
            <person name="Osmani S.A."/>
            <person name="Birren B.W."/>
        </authorList>
    </citation>
    <scope>NUCLEOTIDE SEQUENCE [LARGE SCALE GENOMIC DNA]</scope>
    <source>
        <strain evidence="8">FGSC A4 / ATCC 38163 / CBS 112.46 / NRRL 194 / M139</strain>
    </source>
</reference>
<evidence type="ECO:0000256" key="1">
    <source>
        <dbReference type="ARBA" id="ARBA00001947"/>
    </source>
</evidence>
<keyword evidence="3" id="KW-0479">Metal-binding</keyword>
<proteinExistence type="inferred from homology"/>
<dbReference type="eggNOG" id="ENOG502SIPA">
    <property type="taxonomic scope" value="Eukaryota"/>
</dbReference>
<dbReference type="EMBL" id="BN001307">
    <property type="protein sequence ID" value="CBF84434.1"/>
    <property type="molecule type" value="Genomic_DNA"/>
</dbReference>
<dbReference type="Gene3D" id="3.60.15.10">
    <property type="entry name" value="Ribonuclease Z/Hydroxyacylglutathione hydrolase-like"/>
    <property type="match status" value="1"/>
</dbReference>
<dbReference type="KEGG" id="ani:ANIA_09027"/>
<comment type="similarity">
    <text evidence="2">Belongs to the metallo-beta-lactamase superfamily.</text>
</comment>
<evidence type="ECO:0000256" key="2">
    <source>
        <dbReference type="ARBA" id="ARBA00007749"/>
    </source>
</evidence>
<comment type="cofactor">
    <cofactor evidence="1">
        <name>Zn(2+)</name>
        <dbReference type="ChEBI" id="CHEBI:29105"/>
    </cofactor>
</comment>
<dbReference type="InterPro" id="IPR001279">
    <property type="entry name" value="Metallo-B-lactamas"/>
</dbReference>
<evidence type="ECO:0000256" key="4">
    <source>
        <dbReference type="ARBA" id="ARBA00022801"/>
    </source>
</evidence>
<dbReference type="HOGENOM" id="CLU_030571_3_2_1"/>
<evidence type="ECO:0000256" key="3">
    <source>
        <dbReference type="ARBA" id="ARBA00022723"/>
    </source>
</evidence>
<dbReference type="InterPro" id="IPR036866">
    <property type="entry name" value="RibonucZ/Hydroxyglut_hydro"/>
</dbReference>
<keyword evidence="8" id="KW-1185">Reference proteome</keyword>
<organism evidence="7 8">
    <name type="scientific">Emericella nidulans (strain FGSC A4 / ATCC 38163 / CBS 112.46 / NRRL 194 / M139)</name>
    <name type="common">Aspergillus nidulans</name>
    <dbReference type="NCBI Taxonomy" id="227321"/>
    <lineage>
        <taxon>Eukaryota</taxon>
        <taxon>Fungi</taxon>
        <taxon>Dikarya</taxon>
        <taxon>Ascomycota</taxon>
        <taxon>Pezizomycotina</taxon>
        <taxon>Eurotiomycetes</taxon>
        <taxon>Eurotiomycetidae</taxon>
        <taxon>Eurotiales</taxon>
        <taxon>Aspergillaceae</taxon>
        <taxon>Aspergillus</taxon>
        <taxon>Aspergillus subgen. Nidulantes</taxon>
    </lineage>
</organism>
<dbReference type="VEuPathDB" id="FungiDB:AN9027"/>
<name>Q5ARQ3_EMENI</name>
<dbReference type="GO" id="GO:0046872">
    <property type="term" value="F:metal ion binding"/>
    <property type="evidence" value="ECO:0007669"/>
    <property type="project" value="UniProtKB-KW"/>
</dbReference>
<evidence type="ECO:0000259" key="6">
    <source>
        <dbReference type="SMART" id="SM00849"/>
    </source>
</evidence>
<dbReference type="InParanoid" id="Q5ARQ3"/>
<dbReference type="Pfam" id="PF00753">
    <property type="entry name" value="Lactamase_B"/>
    <property type="match status" value="1"/>
</dbReference>
<feature type="domain" description="Metallo-beta-lactamase" evidence="6">
    <location>
        <begin position="52"/>
        <end position="263"/>
    </location>
</feature>
<dbReference type="OMA" id="SGHAWGM"/>
<evidence type="ECO:0000256" key="5">
    <source>
        <dbReference type="ARBA" id="ARBA00022833"/>
    </source>
</evidence>
<gene>
    <name evidence="7" type="ORF">ANIA_09027</name>
</gene>
<dbReference type="GO" id="GO:0016787">
    <property type="term" value="F:hydrolase activity"/>
    <property type="evidence" value="ECO:0007669"/>
    <property type="project" value="UniProtKB-KW"/>
</dbReference>
<dbReference type="STRING" id="227321.Q5ARQ3"/>
<dbReference type="Proteomes" id="UP000000560">
    <property type="component" value="Chromosome VII"/>
</dbReference>
<keyword evidence="4" id="KW-0378">Hydrolase</keyword>
<dbReference type="RefSeq" id="XP_682296.1">
    <property type="nucleotide sequence ID" value="XM_677204.2"/>
</dbReference>
<evidence type="ECO:0000313" key="8">
    <source>
        <dbReference type="Proteomes" id="UP000000560"/>
    </source>
</evidence>
<dbReference type="PANTHER" id="PTHR42978">
    <property type="entry name" value="QUORUM-QUENCHING LACTONASE YTNP-RELATED-RELATED"/>
    <property type="match status" value="1"/>
</dbReference>
<dbReference type="PANTHER" id="PTHR42978:SF2">
    <property type="entry name" value="102 KBASES UNSTABLE REGION: FROM 1 TO 119443"/>
    <property type="match status" value="1"/>
</dbReference>
<dbReference type="GeneID" id="2868207"/>
<dbReference type="InterPro" id="IPR051013">
    <property type="entry name" value="MBL_superfamily_lactonases"/>
</dbReference>